<name>A0ACC6TLB0_9CREN</name>
<proteinExistence type="predicted"/>
<protein>
    <submittedName>
        <fullName evidence="1">N-acetyl-lysine deacetylase</fullName>
    </submittedName>
</protein>
<dbReference type="EMBL" id="JZWS03000001">
    <property type="protein sequence ID" value="MEW9490636.1"/>
    <property type="molecule type" value="Genomic_DNA"/>
</dbReference>
<gene>
    <name evidence="1" type="ORF">TQ35_0000215</name>
</gene>
<evidence type="ECO:0000313" key="2">
    <source>
        <dbReference type="Proteomes" id="UP000053480"/>
    </source>
</evidence>
<comment type="caution">
    <text evidence="1">The sequence shown here is derived from an EMBL/GenBank/DDBJ whole genome shotgun (WGS) entry which is preliminary data.</text>
</comment>
<accession>A0ACC6TLB0</accession>
<organism evidence="1 2">
    <name type="scientific">Candidatus Aramenus sulfurataquae</name>
    <dbReference type="NCBI Taxonomy" id="1326980"/>
    <lineage>
        <taxon>Archaea</taxon>
        <taxon>Thermoproteota</taxon>
        <taxon>Thermoprotei</taxon>
        <taxon>Sulfolobales</taxon>
        <taxon>Sulfolobaceae</taxon>
        <taxon>Candidatus Aramenus</taxon>
    </lineage>
</organism>
<sequence>MRLEKESLKQRAKSLLLEILSIYTPSGEEGKARSFFEKVSRDLNLPLKVTTTNSYLLGDGNKVLLASHVDTVPGYIEPRAEGETVYGRGAVDDKGPLVAMLLAAWLANEQGRKVTFVALSDEENRSAGARELVKSGMKFEHVIVGEPSNTKNVVVEYRGVAHLDVVCKGEAQHSSSSTKNLILEVADKIKAISALPSIYDKPSIVPTIIRAGDRVNVTPSELYLHFDVRYPYGYSLDSIVEKIRGEFTDCEVKITEHVEPVRVSPNAPVVKAVMRGLIKQGLKPSLVRKGGTSDMNILKAITESIANYGPGDSRLEHTDFEKITLDEIYIGIQTYLNTIEELCSRQF</sequence>
<dbReference type="Proteomes" id="UP000053480">
    <property type="component" value="Unassembled WGS sequence"/>
</dbReference>
<evidence type="ECO:0000313" key="1">
    <source>
        <dbReference type="EMBL" id="MEW9490636.1"/>
    </source>
</evidence>
<reference evidence="1" key="1">
    <citation type="submission" date="2024-07" db="EMBL/GenBank/DDBJ databases">
        <title>Metagenome and Metagenome-Assembled Genomes of Archaea from a hot spring from the geothermal field of Los Azufres, Mexico.</title>
        <authorList>
            <person name="Marin-Paredes R."/>
            <person name="Martinez-Romero E."/>
            <person name="Servin-Garciduenas L.E."/>
        </authorList>
    </citation>
    <scope>NUCLEOTIDE SEQUENCE</scope>
    <source>
        <strain evidence="1">AZ1-454</strain>
    </source>
</reference>